<evidence type="ECO:0000256" key="1">
    <source>
        <dbReference type="ARBA" id="ARBA00008683"/>
    </source>
</evidence>
<feature type="transmembrane region" description="Helical" evidence="6">
    <location>
        <begin position="12"/>
        <end position="34"/>
    </location>
</feature>
<dbReference type="InterPro" id="IPR029045">
    <property type="entry name" value="ClpP/crotonase-like_dom_sf"/>
</dbReference>
<dbReference type="Pfam" id="PF01343">
    <property type="entry name" value="Peptidase_S49"/>
    <property type="match status" value="1"/>
</dbReference>
<comment type="caution">
    <text evidence="8">The sequence shown here is derived from an EMBL/GenBank/DDBJ whole genome shotgun (WGS) entry which is preliminary data.</text>
</comment>
<keyword evidence="6" id="KW-0472">Membrane</keyword>
<dbReference type="PANTHER" id="PTHR42987:SF4">
    <property type="entry name" value="PROTEASE SOHB-RELATED"/>
    <property type="match status" value="1"/>
</dbReference>
<keyword evidence="6" id="KW-1133">Transmembrane helix</keyword>
<evidence type="ECO:0000256" key="3">
    <source>
        <dbReference type="ARBA" id="ARBA00022801"/>
    </source>
</evidence>
<keyword evidence="4" id="KW-0720">Serine protease</keyword>
<keyword evidence="3" id="KW-0378">Hydrolase</keyword>
<dbReference type="SUPFAM" id="SSF52096">
    <property type="entry name" value="ClpP/crotonase"/>
    <property type="match status" value="1"/>
</dbReference>
<name>A0A554ND11_9EURY</name>
<dbReference type="AlphaFoldDB" id="A0A554ND11"/>
<comment type="similarity">
    <text evidence="1">Belongs to the peptidase S49 family.</text>
</comment>
<reference evidence="8 9" key="1">
    <citation type="submission" date="2018-06" db="EMBL/GenBank/DDBJ databases">
        <title>Natronomonas sp. F16-60 a new haloarchaeon isolated from a solar saltern of Isla Cristina, Huelva, Spain.</title>
        <authorList>
            <person name="Duran-Viseras A."/>
            <person name="Sanchez-Porro C."/>
            <person name="Ventosa A."/>
        </authorList>
    </citation>
    <scope>NUCLEOTIDE SEQUENCE [LARGE SCALE GENOMIC DNA]</scope>
    <source>
        <strain evidence="8 9">F16-60</strain>
    </source>
</reference>
<evidence type="ECO:0000256" key="2">
    <source>
        <dbReference type="ARBA" id="ARBA00022670"/>
    </source>
</evidence>
<dbReference type="GO" id="GO:0008236">
    <property type="term" value="F:serine-type peptidase activity"/>
    <property type="evidence" value="ECO:0007669"/>
    <property type="project" value="UniProtKB-KW"/>
</dbReference>
<sequence length="334" mass="34556">MLSSDRLTSARTAGYVVAVTLALVSATVFGPVVWNAASSSTNPTVAVITLEGPTNDQNVNRVTRQLREARQNDSVAAVVLRLDSPGGPASASSEFYLAVNRTASQLPVVAYVRGLAASGGYYGIAPADSIVVKSGSTVGSIGTVVQVPSSAVESAGQRSDTFIRTGPDKAQISLDGLRERLQILQAGFVGTVMQHRGDELSLSRTEVANGRAYLGATAVRNGFADEIGDLGTAIERAATLADDIEGDDYAVDYREARPTQLSLSIGDSRVTRVEGDVVYVATEGEANALPDGFVRPVRYWMVWGVPAAPPDDPAAGAGGNTSTATATPTPGGQG</sequence>
<feature type="compositionally biased region" description="Low complexity" evidence="5">
    <location>
        <begin position="320"/>
        <end position="334"/>
    </location>
</feature>
<dbReference type="Gene3D" id="3.90.226.10">
    <property type="entry name" value="2-enoyl-CoA Hydratase, Chain A, domain 1"/>
    <property type="match status" value="1"/>
</dbReference>
<dbReference type="OrthoDB" id="27099at2157"/>
<dbReference type="PANTHER" id="PTHR42987">
    <property type="entry name" value="PEPTIDASE S49"/>
    <property type="match status" value="1"/>
</dbReference>
<keyword evidence="9" id="KW-1185">Reference proteome</keyword>
<organism evidence="8 9">
    <name type="scientific">Haloglomus irregulare</name>
    <dbReference type="NCBI Taxonomy" id="2234134"/>
    <lineage>
        <taxon>Archaea</taxon>
        <taxon>Methanobacteriati</taxon>
        <taxon>Methanobacteriota</taxon>
        <taxon>Stenosarchaea group</taxon>
        <taxon>Halobacteria</taxon>
        <taxon>Halobacteriales</taxon>
        <taxon>Natronomonadaceae</taxon>
        <taxon>Haloglomus</taxon>
    </lineage>
</organism>
<dbReference type="GO" id="GO:0006508">
    <property type="term" value="P:proteolysis"/>
    <property type="evidence" value="ECO:0007669"/>
    <property type="project" value="UniProtKB-KW"/>
</dbReference>
<dbReference type="EMBL" id="QMDX01000002">
    <property type="protein sequence ID" value="TSD15277.1"/>
    <property type="molecule type" value="Genomic_DNA"/>
</dbReference>
<keyword evidence="2" id="KW-0645">Protease</keyword>
<evidence type="ECO:0000259" key="7">
    <source>
        <dbReference type="Pfam" id="PF01343"/>
    </source>
</evidence>
<dbReference type="InterPro" id="IPR047272">
    <property type="entry name" value="S49_SppA_C"/>
</dbReference>
<evidence type="ECO:0000313" key="8">
    <source>
        <dbReference type="EMBL" id="TSD15277.1"/>
    </source>
</evidence>
<proteinExistence type="inferred from homology"/>
<evidence type="ECO:0000256" key="5">
    <source>
        <dbReference type="SAM" id="MobiDB-lite"/>
    </source>
</evidence>
<dbReference type="CDD" id="cd07023">
    <property type="entry name" value="S49_Sppa_N_C"/>
    <property type="match status" value="1"/>
</dbReference>
<accession>A0A554ND11</accession>
<evidence type="ECO:0000313" key="9">
    <source>
        <dbReference type="Proteomes" id="UP000319894"/>
    </source>
</evidence>
<dbReference type="RefSeq" id="WP_144261118.1">
    <property type="nucleotide sequence ID" value="NZ_QMDX01000002.1"/>
</dbReference>
<feature type="domain" description="Peptidase S49" evidence="7">
    <location>
        <begin position="103"/>
        <end position="241"/>
    </location>
</feature>
<evidence type="ECO:0000256" key="6">
    <source>
        <dbReference type="SAM" id="Phobius"/>
    </source>
</evidence>
<dbReference type="InterPro" id="IPR002142">
    <property type="entry name" value="Peptidase_S49"/>
</dbReference>
<dbReference type="Proteomes" id="UP000319894">
    <property type="component" value="Unassembled WGS sequence"/>
</dbReference>
<keyword evidence="6" id="KW-0812">Transmembrane</keyword>
<dbReference type="InParanoid" id="A0A554ND11"/>
<evidence type="ECO:0000256" key="4">
    <source>
        <dbReference type="ARBA" id="ARBA00022825"/>
    </source>
</evidence>
<gene>
    <name evidence="8" type="ORF">DP107_05360</name>
</gene>
<protein>
    <submittedName>
        <fullName evidence="8">S49 family peptidase</fullName>
    </submittedName>
</protein>
<feature type="region of interest" description="Disordered" evidence="5">
    <location>
        <begin position="311"/>
        <end position="334"/>
    </location>
</feature>